<dbReference type="Pfam" id="PF00589">
    <property type="entry name" value="Phage_integrase"/>
    <property type="match status" value="1"/>
</dbReference>
<keyword evidence="3" id="KW-0238">DNA-binding</keyword>
<dbReference type="InterPro" id="IPR011010">
    <property type="entry name" value="DNA_brk_join_enz"/>
</dbReference>
<dbReference type="Gene3D" id="3.30.160.390">
    <property type="entry name" value="Integrase, DNA-binding domain"/>
    <property type="match status" value="1"/>
</dbReference>
<dbReference type="InterPro" id="IPR010998">
    <property type="entry name" value="Integrase_recombinase_N"/>
</dbReference>
<gene>
    <name evidence="6" type="ORF">GB480_25275</name>
</gene>
<evidence type="ECO:0000256" key="4">
    <source>
        <dbReference type="ARBA" id="ARBA00023172"/>
    </source>
</evidence>
<reference evidence="6" key="2">
    <citation type="submission" date="2019-10" db="EMBL/GenBank/DDBJ databases">
        <authorList>
            <consortium name="NCBI Pathogen Detection Project"/>
        </authorList>
    </citation>
    <scope>NUCLEOTIDE SEQUENCE</scope>
    <source>
        <strain evidence="6">Salmonella enterica</strain>
    </source>
</reference>
<reference evidence="6" key="1">
    <citation type="journal article" date="2018" name="Genome Biol.">
        <title>SKESA: strategic k-mer extension for scrupulous assemblies.</title>
        <authorList>
            <person name="Souvorov A."/>
            <person name="Agarwala R."/>
            <person name="Lipman D.J."/>
        </authorList>
    </citation>
    <scope>NUCLEOTIDE SEQUENCE</scope>
    <source>
        <strain evidence="6">Salmonella enterica</strain>
    </source>
</reference>
<comment type="caution">
    <text evidence="6">The sequence shown here is derived from an EMBL/GenBank/DDBJ whole genome shotgun (WGS) entry which is preliminary data.</text>
</comment>
<dbReference type="GO" id="GO:0015074">
    <property type="term" value="P:DNA integration"/>
    <property type="evidence" value="ECO:0007669"/>
    <property type="project" value="UniProtKB-KW"/>
</dbReference>
<dbReference type="GO" id="GO:0003677">
    <property type="term" value="F:DNA binding"/>
    <property type="evidence" value="ECO:0007669"/>
    <property type="project" value="UniProtKB-KW"/>
</dbReference>
<evidence type="ECO:0000256" key="2">
    <source>
        <dbReference type="ARBA" id="ARBA00022908"/>
    </source>
</evidence>
<keyword evidence="4" id="KW-0233">DNA recombination</keyword>
<feature type="domain" description="Tyr recombinase" evidence="5">
    <location>
        <begin position="230"/>
        <end position="423"/>
    </location>
</feature>
<evidence type="ECO:0000256" key="3">
    <source>
        <dbReference type="ARBA" id="ARBA00023125"/>
    </source>
</evidence>
<protein>
    <submittedName>
        <fullName evidence="6">Tyrosine-type recombinase/integrase</fullName>
    </submittedName>
</protein>
<dbReference type="GO" id="GO:0006310">
    <property type="term" value="P:DNA recombination"/>
    <property type="evidence" value="ECO:0007669"/>
    <property type="project" value="UniProtKB-KW"/>
</dbReference>
<organism evidence="6">
    <name type="scientific">Salmonella diarizonae</name>
    <dbReference type="NCBI Taxonomy" id="59204"/>
    <lineage>
        <taxon>Bacteria</taxon>
        <taxon>Pseudomonadati</taxon>
        <taxon>Pseudomonadota</taxon>
        <taxon>Gammaproteobacteria</taxon>
        <taxon>Enterobacterales</taxon>
        <taxon>Enterobacteriaceae</taxon>
        <taxon>Salmonella</taxon>
    </lineage>
</organism>
<dbReference type="InterPro" id="IPR038488">
    <property type="entry name" value="Integrase_DNA-bd_sf"/>
</dbReference>
<evidence type="ECO:0000313" key="6">
    <source>
        <dbReference type="EMBL" id="HAB6342107.1"/>
    </source>
</evidence>
<accession>A0A6Y5LTS3</accession>
<dbReference type="SUPFAM" id="SSF56349">
    <property type="entry name" value="DNA breaking-rejoining enzymes"/>
    <property type="match status" value="1"/>
</dbReference>
<sequence>MEPFKFTKSKISELPPAQKGKQDEYFDSHVRGLRLRVGASGRKTFYAVRKANGKFIRTALGRFPEMSVEEARVVALETLGGIGSTGKNPNETKRERKAANVTLRDAMELYIKTRGDRLKETTANQYRRLLGNFSGDWLNRPIANISRDDTQSRHKAITEGSVWFGDERSKLRKGVGAGSKAQADLWGRALRAVYNFAYDHYRDESGAKLLPEPPTIALSTKRQWHGLKRKNTRIRNHELGRWLRAVEAVREEAEYNRDDHIAAICDALNMALFTGLRRGEVFGLEWARVNIKGGYFWIDKTKNGDPLELPLTDTLLTILERRQQYKDDNTNYVFSACKGGIITDPRRAIDKIIEKTTTGDNKGEKPINFTCHDARRTFGSVAELAGVGSYILKRLMNHRVYRSADVTEGYMHFSADELREPARLIEAKILKEAGIFIKENEDDLDSDILNLLSDLSSDEKINLIKSIIKKGKEHDK</sequence>
<dbReference type="PROSITE" id="PS51898">
    <property type="entry name" value="TYR_RECOMBINASE"/>
    <property type="match status" value="1"/>
</dbReference>
<evidence type="ECO:0000259" key="5">
    <source>
        <dbReference type="PROSITE" id="PS51898"/>
    </source>
</evidence>
<dbReference type="Gene3D" id="1.10.150.130">
    <property type="match status" value="1"/>
</dbReference>
<dbReference type="PANTHER" id="PTHR30629">
    <property type="entry name" value="PROPHAGE INTEGRASE"/>
    <property type="match status" value="1"/>
</dbReference>
<evidence type="ECO:0000256" key="1">
    <source>
        <dbReference type="ARBA" id="ARBA00008857"/>
    </source>
</evidence>
<comment type="similarity">
    <text evidence="1">Belongs to the 'phage' integrase family.</text>
</comment>
<dbReference type="Pfam" id="PF13356">
    <property type="entry name" value="Arm-DNA-bind_3"/>
    <property type="match status" value="1"/>
</dbReference>
<dbReference type="EMBL" id="DAAHJH010000056">
    <property type="protein sequence ID" value="HAB6342107.1"/>
    <property type="molecule type" value="Genomic_DNA"/>
</dbReference>
<keyword evidence="2" id="KW-0229">DNA integration</keyword>
<dbReference type="CDD" id="cd00796">
    <property type="entry name" value="INT_Rci_Hp1_C"/>
    <property type="match status" value="1"/>
</dbReference>
<dbReference type="AlphaFoldDB" id="A0A6Y5LTS3"/>
<dbReference type="Gene3D" id="1.10.443.10">
    <property type="entry name" value="Intergrase catalytic core"/>
    <property type="match status" value="1"/>
</dbReference>
<name>A0A6Y5LTS3_SALDZ</name>
<dbReference type="PANTHER" id="PTHR30629:SF2">
    <property type="entry name" value="PROPHAGE INTEGRASE INTS-RELATED"/>
    <property type="match status" value="1"/>
</dbReference>
<dbReference type="InterPro" id="IPR013762">
    <property type="entry name" value="Integrase-like_cat_sf"/>
</dbReference>
<dbReference type="InterPro" id="IPR025166">
    <property type="entry name" value="Integrase_DNA_bind_dom"/>
</dbReference>
<dbReference type="InterPro" id="IPR002104">
    <property type="entry name" value="Integrase_catalytic"/>
</dbReference>
<proteinExistence type="inferred from homology"/>
<dbReference type="InterPro" id="IPR050808">
    <property type="entry name" value="Phage_Integrase"/>
</dbReference>